<dbReference type="Gene3D" id="3.30.1330.40">
    <property type="entry name" value="RutC-like"/>
    <property type="match status" value="1"/>
</dbReference>
<keyword evidence="3" id="KW-1185">Reference proteome</keyword>
<dbReference type="GO" id="GO:0005739">
    <property type="term" value="C:mitochondrion"/>
    <property type="evidence" value="ECO:0007669"/>
    <property type="project" value="TreeGrafter"/>
</dbReference>
<evidence type="ECO:0000313" key="2">
    <source>
        <dbReference type="EMBL" id="SZX78985.1"/>
    </source>
</evidence>
<dbReference type="InterPro" id="IPR035959">
    <property type="entry name" value="RutC-like_sf"/>
</dbReference>
<dbReference type="PROSITE" id="PS01094">
    <property type="entry name" value="UPF0076"/>
    <property type="match status" value="1"/>
</dbReference>
<dbReference type="InterPro" id="IPR019897">
    <property type="entry name" value="RidA_CS"/>
</dbReference>
<evidence type="ECO:0000256" key="1">
    <source>
        <dbReference type="ARBA" id="ARBA00010552"/>
    </source>
</evidence>
<dbReference type="CDD" id="cd00448">
    <property type="entry name" value="YjgF_YER057c_UK114_family"/>
    <property type="match status" value="1"/>
</dbReference>
<name>A0A383WNG0_TETOB</name>
<dbReference type="FunFam" id="3.30.1330.40:FF:000006">
    <property type="entry name" value="Reactive Intermediate Deaminase A, chloroplastic"/>
    <property type="match status" value="1"/>
</dbReference>
<protein>
    <submittedName>
        <fullName evidence="2">Uncharacterized protein</fullName>
    </submittedName>
</protein>
<dbReference type="PANTHER" id="PTHR11803:SF39">
    <property type="entry name" value="2-IMINOBUTANOATE_2-IMINOPROPANOATE DEAMINASE"/>
    <property type="match status" value="1"/>
</dbReference>
<dbReference type="PANTHER" id="PTHR11803">
    <property type="entry name" value="2-IMINOBUTANOATE/2-IMINOPROPANOATE DEAMINASE RIDA"/>
    <property type="match status" value="1"/>
</dbReference>
<dbReference type="AlphaFoldDB" id="A0A383WNG0"/>
<proteinExistence type="inferred from homology"/>
<dbReference type="InterPro" id="IPR006056">
    <property type="entry name" value="RidA"/>
</dbReference>
<dbReference type="GO" id="GO:0019239">
    <property type="term" value="F:deaminase activity"/>
    <property type="evidence" value="ECO:0007669"/>
    <property type="project" value="TreeGrafter"/>
</dbReference>
<comment type="similarity">
    <text evidence="1">Belongs to the RutC family.</text>
</comment>
<dbReference type="STRING" id="3088.A0A383WNG0"/>
<evidence type="ECO:0000313" key="3">
    <source>
        <dbReference type="Proteomes" id="UP000256970"/>
    </source>
</evidence>
<dbReference type="Pfam" id="PF01042">
    <property type="entry name" value="Ribonuc_L-PSP"/>
    <property type="match status" value="1"/>
</dbReference>
<dbReference type="NCBIfam" id="TIGR00004">
    <property type="entry name" value="Rid family detoxifying hydrolase"/>
    <property type="match status" value="1"/>
</dbReference>
<dbReference type="Proteomes" id="UP000256970">
    <property type="component" value="Unassembled WGS sequence"/>
</dbReference>
<sequence length="129" mass="13440">MSVSAKQVVSTEDAPAALGPYSQAIKAGNTLYVSGQIGIVPGTKDFASEGVEGQTEQVMKNMGAILKAAGADYSDVVKTTILLADMGDFATVNGIYGRFFPENPPARATFAVKTLPLNARVEIECIAAL</sequence>
<dbReference type="GO" id="GO:0005829">
    <property type="term" value="C:cytosol"/>
    <property type="evidence" value="ECO:0007669"/>
    <property type="project" value="TreeGrafter"/>
</dbReference>
<dbReference type="EMBL" id="FNXT01001347">
    <property type="protein sequence ID" value="SZX78985.1"/>
    <property type="molecule type" value="Genomic_DNA"/>
</dbReference>
<organism evidence="2 3">
    <name type="scientific">Tetradesmus obliquus</name>
    <name type="common">Green alga</name>
    <name type="synonym">Acutodesmus obliquus</name>
    <dbReference type="NCBI Taxonomy" id="3088"/>
    <lineage>
        <taxon>Eukaryota</taxon>
        <taxon>Viridiplantae</taxon>
        <taxon>Chlorophyta</taxon>
        <taxon>core chlorophytes</taxon>
        <taxon>Chlorophyceae</taxon>
        <taxon>CS clade</taxon>
        <taxon>Sphaeropleales</taxon>
        <taxon>Scenedesmaceae</taxon>
        <taxon>Tetradesmus</taxon>
    </lineage>
</organism>
<reference evidence="2 3" key="1">
    <citation type="submission" date="2016-10" db="EMBL/GenBank/DDBJ databases">
        <authorList>
            <person name="Cai Z."/>
        </authorList>
    </citation>
    <scope>NUCLEOTIDE SEQUENCE [LARGE SCALE GENOMIC DNA]</scope>
</reference>
<gene>
    <name evidence="2" type="ORF">BQ4739_LOCUS19283</name>
</gene>
<accession>A0A383WNG0</accession>
<dbReference type="InterPro" id="IPR006175">
    <property type="entry name" value="YjgF/YER057c/UK114"/>
</dbReference>
<dbReference type="SUPFAM" id="SSF55298">
    <property type="entry name" value="YjgF-like"/>
    <property type="match status" value="1"/>
</dbReference>